<dbReference type="PANTHER" id="PTHR43777:SF1">
    <property type="entry name" value="MOLYBDENUM COFACTOR CYTIDYLYLTRANSFERASE"/>
    <property type="match status" value="1"/>
</dbReference>
<dbReference type="STRING" id="52689.AKG39_01635"/>
<evidence type="ECO:0000313" key="5">
    <source>
        <dbReference type="EMBL" id="KNZ43426.1"/>
    </source>
</evidence>
<dbReference type="Gene3D" id="3.90.550.10">
    <property type="entry name" value="Spore Coat Polysaccharide Biosynthesis Protein SpsA, Chain A"/>
    <property type="match status" value="1"/>
</dbReference>
<dbReference type="SUPFAM" id="SSF53448">
    <property type="entry name" value="Nucleotide-diphospho-sugar transferases"/>
    <property type="match status" value="1"/>
</dbReference>
<dbReference type="Proteomes" id="UP000036873">
    <property type="component" value="Unassembled WGS sequence"/>
</dbReference>
<evidence type="ECO:0000256" key="2">
    <source>
        <dbReference type="PIRSR" id="PIRSR613078-2"/>
    </source>
</evidence>
<gene>
    <name evidence="5" type="ORF">AKG39_01635</name>
</gene>
<dbReference type="NCBIfam" id="NF045665">
    <property type="entry name" value="NTPtran_DVU1551"/>
    <property type="match status" value="1"/>
</dbReference>
<dbReference type="EMBL" id="LGYO01000004">
    <property type="protein sequence ID" value="KNZ43426.1"/>
    <property type="molecule type" value="Genomic_DNA"/>
</dbReference>
<dbReference type="InterPro" id="IPR029033">
    <property type="entry name" value="His_PPase_superfam"/>
</dbReference>
<dbReference type="AlphaFoldDB" id="A0A0L6U4J1"/>
<dbReference type="Gene3D" id="3.40.50.1240">
    <property type="entry name" value="Phosphoglycerate mutase-like"/>
    <property type="match status" value="1"/>
</dbReference>
<evidence type="ECO:0000259" key="3">
    <source>
        <dbReference type="Pfam" id="PF01966"/>
    </source>
</evidence>
<dbReference type="CDD" id="cd07067">
    <property type="entry name" value="HP_PGM_like"/>
    <property type="match status" value="1"/>
</dbReference>
<dbReference type="SMART" id="SM00855">
    <property type="entry name" value="PGAM"/>
    <property type="match status" value="1"/>
</dbReference>
<protein>
    <recommendedName>
        <fullName evidence="7">MobA-like NTP transferase domain-containing protein</fullName>
    </recommendedName>
</protein>
<reference evidence="6" key="1">
    <citation type="submission" date="2015-07" db="EMBL/GenBank/DDBJ databases">
        <title>Draft genome sequence of Acetobacterium bakii DSM 8293, a potential psychrophilic chemical producer through syngas fermentation.</title>
        <authorList>
            <person name="Song Y."/>
            <person name="Hwang S."/>
            <person name="Cho B.-K."/>
        </authorList>
    </citation>
    <scope>NUCLEOTIDE SEQUENCE [LARGE SCALE GENOMIC DNA]</scope>
    <source>
        <strain evidence="6">DSM 8239</strain>
    </source>
</reference>
<dbReference type="SUPFAM" id="SSF53254">
    <property type="entry name" value="Phosphoglycerate mutase-like"/>
    <property type="match status" value="1"/>
</dbReference>
<dbReference type="InterPro" id="IPR006674">
    <property type="entry name" value="HD_domain"/>
</dbReference>
<feature type="domain" description="MobA-like NTP transferase" evidence="4">
    <location>
        <begin position="8"/>
        <end position="168"/>
    </location>
</feature>
<dbReference type="GO" id="GO:0016779">
    <property type="term" value="F:nucleotidyltransferase activity"/>
    <property type="evidence" value="ECO:0007669"/>
    <property type="project" value="UniProtKB-ARBA"/>
</dbReference>
<proteinExistence type="predicted"/>
<accession>A0A0L6U4J1</accession>
<dbReference type="OrthoDB" id="9781415at2"/>
<name>A0A0L6U4J1_9FIRM</name>
<dbReference type="Pfam" id="PF12804">
    <property type="entry name" value="NTP_transf_3"/>
    <property type="match status" value="1"/>
</dbReference>
<evidence type="ECO:0000313" key="6">
    <source>
        <dbReference type="Proteomes" id="UP000036873"/>
    </source>
</evidence>
<feature type="active site" description="Proton donor/acceptor" evidence="1">
    <location>
        <position position="471"/>
    </location>
</feature>
<dbReference type="InterPro" id="IPR029044">
    <property type="entry name" value="Nucleotide-diphossugar_trans"/>
</dbReference>
<sequence length="574" mass="65001">MKEKKVAAIILAAGLSSRMGEYKALLPFDGIPTISLIIRTAKLAGIENIIVVTGHNADQLQLILKEEHVSEAYNKRYKDGMFTSVQTGVAALDFDTDAFFLLPVDYPLITSKVLLDLIEIYHENADSFLVPCFNGKKGHPPLFPMSMAEFILKSNGEGGLKAITRSHEDRMIKAETECEAVVMDMDTPEDYKELVAYYDKAQIPEAALCIKTLDKYNTPIAVQSHCRAVAGLAVKIAEVLNQHDFKLDKKLIQSAGLLHDIVRDQPKHWLAGALIAKQNGWYKTAGLIENHMFYTKEGPVLPITELDVLCLADKMFKGDVFIGLEDRMIPILRKFEGDTVALEKINERFQKANELMVFINSLSGKTMKELWESPDIETQPGKKRRLLLIRHGQPQRHREKIFLGQTDVELSNQGIFEAENAGKRLLQLKPQATIIYASDLKRARQTAEIIVKELNPDIKAINVVLIPEFREMNLGSWDGLFISEVKKRFPKAYEQRGEDLLAYKIDQDSENYYDLRYRVMKKLNRILDENEEEDIIIVAHAGVIAVIRNSLEGLDFEKSVLTKLNQAEIYVIDI</sequence>
<dbReference type="Pfam" id="PF00300">
    <property type="entry name" value="His_Phos_1"/>
    <property type="match status" value="1"/>
</dbReference>
<dbReference type="InterPro" id="IPR013078">
    <property type="entry name" value="His_Pase_superF_clade-1"/>
</dbReference>
<evidence type="ECO:0008006" key="7">
    <source>
        <dbReference type="Google" id="ProtNLM"/>
    </source>
</evidence>
<feature type="domain" description="HD" evidence="3">
    <location>
        <begin position="224"/>
        <end position="314"/>
    </location>
</feature>
<comment type="caution">
    <text evidence="5">The sequence shown here is derived from an EMBL/GenBank/DDBJ whole genome shotgun (WGS) entry which is preliminary data.</text>
</comment>
<evidence type="ECO:0000256" key="1">
    <source>
        <dbReference type="PIRSR" id="PIRSR613078-1"/>
    </source>
</evidence>
<dbReference type="Gene3D" id="1.10.3210.10">
    <property type="entry name" value="Hypothetical protein af1432"/>
    <property type="match status" value="1"/>
</dbReference>
<keyword evidence="6" id="KW-1185">Reference proteome</keyword>
<dbReference type="SUPFAM" id="SSF109604">
    <property type="entry name" value="HD-domain/PDEase-like"/>
    <property type="match status" value="1"/>
</dbReference>
<dbReference type="InterPro" id="IPR025877">
    <property type="entry name" value="MobA-like_NTP_Trfase"/>
</dbReference>
<feature type="active site" description="Tele-phosphohistidine intermediate" evidence="1">
    <location>
        <position position="391"/>
    </location>
</feature>
<dbReference type="InterPro" id="IPR054703">
    <property type="entry name" value="Mop-rel"/>
</dbReference>
<dbReference type="InterPro" id="IPR003607">
    <property type="entry name" value="HD/PDEase_dom"/>
</dbReference>
<dbReference type="RefSeq" id="WP_050738615.1">
    <property type="nucleotide sequence ID" value="NZ_LGYO01000004.1"/>
</dbReference>
<dbReference type="CDD" id="cd00077">
    <property type="entry name" value="HDc"/>
    <property type="match status" value="1"/>
</dbReference>
<dbReference type="CDD" id="cd04182">
    <property type="entry name" value="GT_2_like_f"/>
    <property type="match status" value="1"/>
</dbReference>
<feature type="binding site" evidence="2">
    <location>
        <position position="442"/>
    </location>
    <ligand>
        <name>substrate</name>
    </ligand>
</feature>
<organism evidence="5 6">
    <name type="scientific">Acetobacterium bakii</name>
    <dbReference type="NCBI Taxonomy" id="52689"/>
    <lineage>
        <taxon>Bacteria</taxon>
        <taxon>Bacillati</taxon>
        <taxon>Bacillota</taxon>
        <taxon>Clostridia</taxon>
        <taxon>Eubacteriales</taxon>
        <taxon>Eubacteriaceae</taxon>
        <taxon>Acetobacterium</taxon>
    </lineage>
</organism>
<evidence type="ECO:0000259" key="4">
    <source>
        <dbReference type="Pfam" id="PF12804"/>
    </source>
</evidence>
<dbReference type="Pfam" id="PF01966">
    <property type="entry name" value="HD"/>
    <property type="match status" value="1"/>
</dbReference>
<dbReference type="PANTHER" id="PTHR43777">
    <property type="entry name" value="MOLYBDENUM COFACTOR CYTIDYLYLTRANSFERASE"/>
    <property type="match status" value="1"/>
</dbReference>